<dbReference type="EMBL" id="JBEZFP010000132">
    <property type="protein sequence ID" value="MEU8138635.1"/>
    <property type="molecule type" value="Genomic_DNA"/>
</dbReference>
<name>A0ABV3DSD1_9ACTN</name>
<comment type="caution">
    <text evidence="1">The sequence shown here is derived from an EMBL/GenBank/DDBJ whole genome shotgun (WGS) entry which is preliminary data.</text>
</comment>
<accession>A0ABV3DSD1</accession>
<dbReference type="Proteomes" id="UP001551482">
    <property type="component" value="Unassembled WGS sequence"/>
</dbReference>
<evidence type="ECO:0000313" key="1">
    <source>
        <dbReference type="EMBL" id="MEU8138635.1"/>
    </source>
</evidence>
<organism evidence="1 2">
    <name type="scientific">Streptodolium elevatio</name>
    <dbReference type="NCBI Taxonomy" id="3157996"/>
    <lineage>
        <taxon>Bacteria</taxon>
        <taxon>Bacillati</taxon>
        <taxon>Actinomycetota</taxon>
        <taxon>Actinomycetes</taxon>
        <taxon>Kitasatosporales</taxon>
        <taxon>Streptomycetaceae</taxon>
        <taxon>Streptodolium</taxon>
    </lineage>
</organism>
<reference evidence="1 2" key="1">
    <citation type="submission" date="2024-06" db="EMBL/GenBank/DDBJ databases">
        <title>The Natural Products Discovery Center: Release of the First 8490 Sequenced Strains for Exploring Actinobacteria Biosynthetic Diversity.</title>
        <authorList>
            <person name="Kalkreuter E."/>
            <person name="Kautsar S.A."/>
            <person name="Yang D."/>
            <person name="Bader C.D."/>
            <person name="Teijaro C.N."/>
            <person name="Fluegel L."/>
            <person name="Davis C.M."/>
            <person name="Simpson J.R."/>
            <person name="Lauterbach L."/>
            <person name="Steele A.D."/>
            <person name="Gui C."/>
            <person name="Meng S."/>
            <person name="Li G."/>
            <person name="Viehrig K."/>
            <person name="Ye F."/>
            <person name="Su P."/>
            <person name="Kiefer A.F."/>
            <person name="Nichols A."/>
            <person name="Cepeda A.J."/>
            <person name="Yan W."/>
            <person name="Fan B."/>
            <person name="Jiang Y."/>
            <person name="Adhikari A."/>
            <person name="Zheng C.-J."/>
            <person name="Schuster L."/>
            <person name="Cowan T.M."/>
            <person name="Smanski M.J."/>
            <person name="Chevrette M.G."/>
            <person name="De Carvalho L.P.S."/>
            <person name="Shen B."/>
        </authorList>
    </citation>
    <scope>NUCLEOTIDE SEQUENCE [LARGE SCALE GENOMIC DNA]</scope>
    <source>
        <strain evidence="1 2">NPDC048946</strain>
    </source>
</reference>
<evidence type="ECO:0000313" key="2">
    <source>
        <dbReference type="Proteomes" id="UP001551482"/>
    </source>
</evidence>
<sequence length="117" mass="13131">MTAQPHGSEPIIPRPERTVGALRVALAQVAPYRIAEFEAQKDQAFDQAAEQGSVSPVQMFLLAWLRDIEIERHPATATRYRNAVHAAQVLDRDDPDWRPAMDEVSRILGEAMQAVRD</sequence>
<protein>
    <submittedName>
        <fullName evidence="1">Uncharacterized protein</fullName>
    </submittedName>
</protein>
<dbReference type="RefSeq" id="WP_358362243.1">
    <property type="nucleotide sequence ID" value="NZ_JBEZFP010000132.1"/>
</dbReference>
<proteinExistence type="predicted"/>
<keyword evidence="2" id="KW-1185">Reference proteome</keyword>
<gene>
    <name evidence="1" type="ORF">AB0C36_34700</name>
</gene>